<evidence type="ECO:0000313" key="1">
    <source>
        <dbReference type="EMBL" id="HAF6369142.1"/>
    </source>
</evidence>
<accession>A0A750KHL3</accession>
<dbReference type="AlphaFoldDB" id="A0A750KHL3"/>
<dbReference type="InterPro" id="IPR011048">
    <property type="entry name" value="Haem_d1_sf"/>
</dbReference>
<comment type="caution">
    <text evidence="1">The sequence shown here is derived from an EMBL/GenBank/DDBJ whole genome shotgun (WGS) entry which is preliminary data.</text>
</comment>
<gene>
    <name evidence="1" type="ORF">G8N11_001998</name>
</gene>
<reference evidence="1" key="1">
    <citation type="journal article" date="2018" name="Genome Biol.">
        <title>SKESA: strategic k-mer extension for scrupulous assemblies.</title>
        <authorList>
            <person name="Souvorov A."/>
            <person name="Agarwala R."/>
            <person name="Lipman D.J."/>
        </authorList>
    </citation>
    <scope>NUCLEOTIDE SEQUENCE</scope>
    <source>
        <strain evidence="1">MA.JE_S09-001881</strain>
    </source>
</reference>
<dbReference type="EMBL" id="DAAVPB010000006">
    <property type="protein sequence ID" value="HAF6369142.1"/>
    <property type="molecule type" value="Genomic_DNA"/>
</dbReference>
<name>A0A750KHL3_SALER</name>
<protein>
    <submittedName>
        <fullName evidence="1">Uncharacterized protein</fullName>
    </submittedName>
</protein>
<proteinExistence type="predicted"/>
<reference evidence="1" key="2">
    <citation type="submission" date="2020-02" db="EMBL/GenBank/DDBJ databases">
        <authorList>
            <consortium name="NCBI Pathogen Detection Project"/>
        </authorList>
    </citation>
    <scope>NUCLEOTIDE SEQUENCE</scope>
    <source>
        <strain evidence="1">MA.JE_S09-001881</strain>
    </source>
</reference>
<sequence length="135" mass="15759">MEDTEHGRIVFYTFSNGKLHQVADLNNLGSRTHRLRYDQHSNSFMLISATSGDFWRIQITNNKLKIIQHVDLKKYLKPQDKDFEIRTFTRHNGMLYFVSSLATPEILIVKDDKNLTMVKKIPVPADLSKWLYCSA</sequence>
<dbReference type="SUPFAM" id="SSF51004">
    <property type="entry name" value="C-terminal (heme d1) domain of cytochrome cd1-nitrite reductase"/>
    <property type="match status" value="1"/>
</dbReference>
<organism evidence="1">
    <name type="scientific">Salmonella enterica</name>
    <name type="common">Salmonella choleraesuis</name>
    <dbReference type="NCBI Taxonomy" id="28901"/>
    <lineage>
        <taxon>Bacteria</taxon>
        <taxon>Pseudomonadati</taxon>
        <taxon>Pseudomonadota</taxon>
        <taxon>Gammaproteobacteria</taxon>
        <taxon>Enterobacterales</taxon>
        <taxon>Enterobacteriaceae</taxon>
        <taxon>Salmonella</taxon>
    </lineage>
</organism>